<dbReference type="KEGG" id="nav:JQS30_01910"/>
<dbReference type="Pfam" id="PF13560">
    <property type="entry name" value="HTH_31"/>
    <property type="match status" value="1"/>
</dbReference>
<evidence type="ECO:0000313" key="3">
    <source>
        <dbReference type="Proteomes" id="UP000662939"/>
    </source>
</evidence>
<protein>
    <submittedName>
        <fullName evidence="2">Helix-turn-helix transcriptional regulator</fullName>
    </submittedName>
</protein>
<name>A0A895XKW3_9ACTN</name>
<accession>A0A895XKW3</accession>
<dbReference type="InterPro" id="IPR043917">
    <property type="entry name" value="DUF5753"/>
</dbReference>
<dbReference type="RefSeq" id="WP_213171719.1">
    <property type="nucleotide sequence ID" value="NZ_CP070496.1"/>
</dbReference>
<dbReference type="Pfam" id="PF19054">
    <property type="entry name" value="DUF5753"/>
    <property type="match status" value="1"/>
</dbReference>
<dbReference type="Gene3D" id="1.10.260.40">
    <property type="entry name" value="lambda repressor-like DNA-binding domains"/>
    <property type="match status" value="1"/>
</dbReference>
<dbReference type="CDD" id="cd00093">
    <property type="entry name" value="HTH_XRE"/>
    <property type="match status" value="1"/>
</dbReference>
<dbReference type="EMBL" id="CP070496">
    <property type="protein sequence ID" value="QSB05707.1"/>
    <property type="molecule type" value="Genomic_DNA"/>
</dbReference>
<keyword evidence="3" id="KW-1185">Reference proteome</keyword>
<evidence type="ECO:0000313" key="2">
    <source>
        <dbReference type="EMBL" id="QSB05707.1"/>
    </source>
</evidence>
<dbReference type="SMART" id="SM00530">
    <property type="entry name" value="HTH_XRE"/>
    <property type="match status" value="1"/>
</dbReference>
<reference evidence="2" key="1">
    <citation type="submission" date="2021-02" db="EMBL/GenBank/DDBJ databases">
        <title>Natronoglycomyces albus gen. nov., sp. nov, a haloalkaliphilic actinobacterium from a soda solonchak soil.</title>
        <authorList>
            <person name="Sorokin D.Y."/>
            <person name="Khijniak T.V."/>
            <person name="Zakharycheva A.P."/>
            <person name="Boueva O.V."/>
            <person name="Ariskina E.V."/>
            <person name="Hahnke R.L."/>
            <person name="Bunk B."/>
            <person name="Sproer C."/>
            <person name="Schumann P."/>
            <person name="Evtushenko L.I."/>
            <person name="Kublanov I.V."/>
        </authorList>
    </citation>
    <scope>NUCLEOTIDE SEQUENCE</scope>
    <source>
        <strain evidence="2">DSM 106290</strain>
    </source>
</reference>
<sequence length="277" mass="31827">MTHSAHHRPTLAGRILANRIEHARKRAKLSMGELAKLAGYHTSTISRIEACKQGVSRPQLDALVKHLSLSKAETSEVYSLQLRSKERGWWEPFSEHVLPVTPLFVETEQAANRIDSVELQLVPGLLQTEDYTREVQVAEGYFHSETKYQINRELRLQRQKHIFYQEDIPSIRYLLGPAVFVYLNNLPSQIREPQLERIKERASLPEVDIRMLDQLSGANVSFTLLTLDFLGDETGTVLHSEQVGGERMIEERRVVSRYADIFERTFAQAVTLEEYLT</sequence>
<proteinExistence type="predicted"/>
<dbReference type="PROSITE" id="PS50943">
    <property type="entry name" value="HTH_CROC1"/>
    <property type="match status" value="1"/>
</dbReference>
<gene>
    <name evidence="2" type="ORF">JQS30_01910</name>
</gene>
<dbReference type="GO" id="GO:0003677">
    <property type="term" value="F:DNA binding"/>
    <property type="evidence" value="ECO:0007669"/>
    <property type="project" value="InterPro"/>
</dbReference>
<feature type="domain" description="HTH cro/C1-type" evidence="1">
    <location>
        <begin position="20"/>
        <end position="74"/>
    </location>
</feature>
<dbReference type="SUPFAM" id="SSF47413">
    <property type="entry name" value="lambda repressor-like DNA-binding domains"/>
    <property type="match status" value="1"/>
</dbReference>
<dbReference type="InterPro" id="IPR010982">
    <property type="entry name" value="Lambda_DNA-bd_dom_sf"/>
</dbReference>
<dbReference type="InterPro" id="IPR001387">
    <property type="entry name" value="Cro/C1-type_HTH"/>
</dbReference>
<evidence type="ECO:0000259" key="1">
    <source>
        <dbReference type="PROSITE" id="PS50943"/>
    </source>
</evidence>
<dbReference type="AlphaFoldDB" id="A0A895XKW3"/>
<organism evidence="2 3">
    <name type="scientific">Natronoglycomyces albus</name>
    <dbReference type="NCBI Taxonomy" id="2811108"/>
    <lineage>
        <taxon>Bacteria</taxon>
        <taxon>Bacillati</taxon>
        <taxon>Actinomycetota</taxon>
        <taxon>Actinomycetes</taxon>
        <taxon>Glycomycetales</taxon>
        <taxon>Glycomycetaceae</taxon>
        <taxon>Natronoglycomyces</taxon>
    </lineage>
</organism>
<dbReference type="Proteomes" id="UP000662939">
    <property type="component" value="Chromosome"/>
</dbReference>